<dbReference type="EMBL" id="ACGK02000001">
    <property type="protein sequence ID" value="EGF23364.1"/>
    <property type="molecule type" value="Genomic_DNA"/>
</dbReference>
<dbReference type="SFLD" id="SFLDS00003">
    <property type="entry name" value="Haloacid_Dehalogenase"/>
    <property type="match status" value="1"/>
</dbReference>
<evidence type="ECO:0000313" key="1">
    <source>
        <dbReference type="EMBL" id="EGF23364.1"/>
    </source>
</evidence>
<dbReference type="GO" id="GO:0005829">
    <property type="term" value="C:cytosol"/>
    <property type="evidence" value="ECO:0007669"/>
    <property type="project" value="TreeGrafter"/>
</dbReference>
<gene>
    <name evidence="1" type="ORF">HMPREF0091_10311</name>
</gene>
<dbReference type="InterPro" id="IPR000150">
    <property type="entry name" value="Cof"/>
</dbReference>
<dbReference type="RefSeq" id="WP_006302434.1">
    <property type="nucleotide sequence ID" value="NZ_ACGK02000001.1"/>
</dbReference>
<dbReference type="PANTHER" id="PTHR10000:SF25">
    <property type="entry name" value="PHOSPHATASE YKRA-RELATED"/>
    <property type="match status" value="1"/>
</dbReference>
<keyword evidence="2" id="KW-1185">Reference proteome</keyword>
<proteinExistence type="predicted"/>
<accession>F1T3S0</accession>
<dbReference type="SFLD" id="SFLDG01140">
    <property type="entry name" value="C2.B:_Phosphomannomutase_and_P"/>
    <property type="match status" value="1"/>
</dbReference>
<comment type="caution">
    <text evidence="1">The sequence shown here is derived from an EMBL/GenBank/DDBJ whole genome shotgun (WGS) entry which is preliminary data.</text>
</comment>
<dbReference type="Proteomes" id="UP000005947">
    <property type="component" value="Unassembled WGS sequence"/>
</dbReference>
<dbReference type="InterPro" id="IPR036412">
    <property type="entry name" value="HAD-like_sf"/>
</dbReference>
<reference evidence="1 2" key="1">
    <citation type="submission" date="2011-02" db="EMBL/GenBank/DDBJ databases">
        <authorList>
            <person name="Muzny D."/>
            <person name="Qin X."/>
            <person name="Buhay C."/>
            <person name="Dugan-Rocha S."/>
            <person name="Ding Y."/>
            <person name="Chen G."/>
            <person name="Hawes A."/>
            <person name="Holder M."/>
            <person name="Jhangiani S."/>
            <person name="Johnson A."/>
            <person name="Khan Z."/>
            <person name="Li Z."/>
            <person name="Liu W."/>
            <person name="Liu X."/>
            <person name="Perez L."/>
            <person name="Shen H."/>
            <person name="Wang Q."/>
            <person name="Watt J."/>
            <person name="Xi L."/>
            <person name="Xin Y."/>
            <person name="Zhou J."/>
            <person name="Deng J."/>
            <person name="Jiang H."/>
            <person name="Liu Y."/>
            <person name="Qu J."/>
            <person name="Song X.-Z."/>
            <person name="Zhang L."/>
            <person name="Villasana D."/>
            <person name="Johnson A."/>
            <person name="Liu J."/>
            <person name="Liyanage D."/>
            <person name="Lorensuhewa L."/>
            <person name="Robinson T."/>
            <person name="Song A."/>
            <person name="Song B.-B."/>
            <person name="Dinh H."/>
            <person name="Thornton R."/>
            <person name="Coyle M."/>
            <person name="Francisco L."/>
            <person name="Jackson L."/>
            <person name="Javaid M."/>
            <person name="Korchina V."/>
            <person name="Kovar C."/>
            <person name="Mata R."/>
            <person name="Mathew T."/>
            <person name="Ngo R."/>
            <person name="Nguyen L."/>
            <person name="Nguyen N."/>
            <person name="Okwuonu G."/>
            <person name="Ongeri F."/>
            <person name="Pham C."/>
            <person name="Simmons D."/>
            <person name="Wilczek-Boney K."/>
            <person name="Hale W."/>
            <person name="Jakkamsetti A."/>
            <person name="Pham P."/>
            <person name="Ruth R."/>
            <person name="San Lucas F."/>
            <person name="Warren J."/>
            <person name="Zhang J."/>
            <person name="Zhao Z."/>
            <person name="Zhou C."/>
            <person name="Zhu D."/>
            <person name="Lee S."/>
            <person name="Bess C."/>
            <person name="Blankenburg K."/>
            <person name="Forbes L."/>
            <person name="Fu Q."/>
            <person name="Gubbala S."/>
            <person name="Hirani K."/>
            <person name="Jayaseelan J.C."/>
            <person name="Lara F."/>
            <person name="Munidasa M."/>
            <person name="Palculict T."/>
            <person name="Patil S."/>
            <person name="Pu L.-L."/>
            <person name="Saada N."/>
            <person name="Tang L."/>
            <person name="Weissenberger G."/>
            <person name="Zhu Y."/>
            <person name="Hemphill L."/>
            <person name="Shang Y."/>
            <person name="Youmans B."/>
            <person name="Ayvaz T."/>
            <person name="Ross M."/>
            <person name="Santibanez J."/>
            <person name="Aqrawi P."/>
            <person name="Gross S."/>
            <person name="Joshi V."/>
            <person name="Fowler G."/>
            <person name="Nazareth L."/>
            <person name="Reid J."/>
            <person name="Worley K."/>
            <person name="Petrosino J."/>
            <person name="Highlander S."/>
            <person name="Gibbs R."/>
        </authorList>
    </citation>
    <scope>NUCLEOTIDE SEQUENCE [LARGE SCALE GENOMIC DNA]</scope>
    <source>
        <strain evidence="1 2">DSM 15829</strain>
    </source>
</reference>
<dbReference type="eggNOG" id="COG0561">
    <property type="taxonomic scope" value="Bacteria"/>
</dbReference>
<dbReference type="NCBIfam" id="TIGR00099">
    <property type="entry name" value="Cof-subfamily"/>
    <property type="match status" value="1"/>
</dbReference>
<dbReference type="GO" id="GO:0016791">
    <property type="term" value="F:phosphatase activity"/>
    <property type="evidence" value="ECO:0007669"/>
    <property type="project" value="TreeGrafter"/>
</dbReference>
<dbReference type="NCBIfam" id="TIGR01484">
    <property type="entry name" value="HAD-SF-IIB"/>
    <property type="match status" value="1"/>
</dbReference>
<name>F1T3S0_9ACTN</name>
<dbReference type="GeneID" id="93211070"/>
<protein>
    <submittedName>
        <fullName evidence="1">Cof-like hydrolase</fullName>
    </submittedName>
</protein>
<dbReference type="OrthoDB" id="3180855at2"/>
<organism evidence="1 2">
    <name type="scientific">Fannyhessea vaginae DSM 15829</name>
    <dbReference type="NCBI Taxonomy" id="525256"/>
    <lineage>
        <taxon>Bacteria</taxon>
        <taxon>Bacillati</taxon>
        <taxon>Actinomycetota</taxon>
        <taxon>Coriobacteriia</taxon>
        <taxon>Coriobacteriales</taxon>
        <taxon>Atopobiaceae</taxon>
        <taxon>Fannyhessea</taxon>
    </lineage>
</organism>
<keyword evidence="1" id="KW-0378">Hydrolase</keyword>
<evidence type="ECO:0000313" key="2">
    <source>
        <dbReference type="Proteomes" id="UP000005947"/>
    </source>
</evidence>
<dbReference type="GO" id="GO:0000287">
    <property type="term" value="F:magnesium ion binding"/>
    <property type="evidence" value="ECO:0007669"/>
    <property type="project" value="TreeGrafter"/>
</dbReference>
<dbReference type="InterPro" id="IPR006379">
    <property type="entry name" value="HAD-SF_hydro_IIB"/>
</dbReference>
<dbReference type="Gene3D" id="3.30.1240.10">
    <property type="match status" value="1"/>
</dbReference>
<dbReference type="AlphaFoldDB" id="F1T3S0"/>
<dbReference type="Pfam" id="PF08282">
    <property type="entry name" value="Hydrolase_3"/>
    <property type="match status" value="1"/>
</dbReference>
<dbReference type="PANTHER" id="PTHR10000">
    <property type="entry name" value="PHOSPHOSERINE PHOSPHATASE"/>
    <property type="match status" value="1"/>
</dbReference>
<dbReference type="InterPro" id="IPR023214">
    <property type="entry name" value="HAD_sf"/>
</dbReference>
<dbReference type="SUPFAM" id="SSF56784">
    <property type="entry name" value="HAD-like"/>
    <property type="match status" value="1"/>
</dbReference>
<dbReference type="Gene3D" id="3.40.50.1000">
    <property type="entry name" value="HAD superfamily/HAD-like"/>
    <property type="match status" value="1"/>
</dbReference>
<sequence length="263" mass="29684">MKPWKKLSGIKAAFFDVDGTLFSHTTNSEPASAIHAVKELKRRGIMPILATGRPTYMLDIIDTTPFEAAITINGQYCLAQDKVLYSCPISKHDIEIVVAQVKQGLYSCQFQELDCYYVSDRSQRVIDMEQFVNQHYEVRDVSRALTHDVFQLNAYLYPGEEHLMFDKTHDLKYARWADKFIDVMPCEGGKSKGARIMLEHFNLSADEVICFGDGGNDIGIFDVCAHSVAMGNAQDCIKDKSEFITHDIDDDGIYFACKQLGLI</sequence>